<keyword evidence="4" id="KW-0029">Amino-acid transport</keyword>
<keyword evidence="3 7" id="KW-0812">Transmembrane</keyword>
<dbReference type="Pfam" id="PF00324">
    <property type="entry name" value="AA_permease"/>
    <property type="match status" value="1"/>
</dbReference>
<feature type="transmembrane region" description="Helical" evidence="7">
    <location>
        <begin position="129"/>
        <end position="148"/>
    </location>
</feature>
<dbReference type="AlphaFoldDB" id="A0AAD9ELE6"/>
<evidence type="ECO:0000313" key="9">
    <source>
        <dbReference type="EMBL" id="KAK1848896.1"/>
    </source>
</evidence>
<dbReference type="Gene3D" id="1.20.1740.10">
    <property type="entry name" value="Amino acid/polyamine transporter I"/>
    <property type="match status" value="1"/>
</dbReference>
<feature type="transmembrane region" description="Helical" evidence="7">
    <location>
        <begin position="494"/>
        <end position="514"/>
    </location>
</feature>
<dbReference type="GO" id="GO:0016020">
    <property type="term" value="C:membrane"/>
    <property type="evidence" value="ECO:0007669"/>
    <property type="project" value="UniProtKB-SubCell"/>
</dbReference>
<name>A0AAD9ELE6_9PEZI</name>
<feature type="transmembrane region" description="Helical" evidence="7">
    <location>
        <begin position="87"/>
        <end position="108"/>
    </location>
</feature>
<feature type="domain" description="Amino acid permease/ SLC12A" evidence="8">
    <location>
        <begin position="59"/>
        <end position="522"/>
    </location>
</feature>
<dbReference type="PANTHER" id="PTHR43341:SF6">
    <property type="entry name" value="AMINO ACID TRANSPORTER (EUROFUNG)"/>
    <property type="match status" value="1"/>
</dbReference>
<comment type="subcellular location">
    <subcellularLocation>
        <location evidence="1">Membrane</location>
        <topology evidence="1">Multi-pass membrane protein</topology>
    </subcellularLocation>
</comment>
<evidence type="ECO:0000259" key="8">
    <source>
        <dbReference type="Pfam" id="PF00324"/>
    </source>
</evidence>
<keyword evidence="5 7" id="KW-1133">Transmembrane helix</keyword>
<evidence type="ECO:0000313" key="10">
    <source>
        <dbReference type="Proteomes" id="UP001243330"/>
    </source>
</evidence>
<evidence type="ECO:0000256" key="5">
    <source>
        <dbReference type="ARBA" id="ARBA00022989"/>
    </source>
</evidence>
<keyword evidence="2" id="KW-0813">Transport</keyword>
<feature type="transmembrane region" description="Helical" evidence="7">
    <location>
        <begin position="288"/>
        <end position="309"/>
    </location>
</feature>
<feature type="transmembrane region" description="Helical" evidence="7">
    <location>
        <begin position="345"/>
        <end position="365"/>
    </location>
</feature>
<evidence type="ECO:0000256" key="6">
    <source>
        <dbReference type="ARBA" id="ARBA00023136"/>
    </source>
</evidence>
<dbReference type="InterPro" id="IPR050524">
    <property type="entry name" value="APC_YAT"/>
</dbReference>
<evidence type="ECO:0000256" key="4">
    <source>
        <dbReference type="ARBA" id="ARBA00022970"/>
    </source>
</evidence>
<dbReference type="PANTHER" id="PTHR43341">
    <property type="entry name" value="AMINO ACID PERMEASE"/>
    <property type="match status" value="1"/>
</dbReference>
<evidence type="ECO:0000256" key="2">
    <source>
        <dbReference type="ARBA" id="ARBA00022448"/>
    </source>
</evidence>
<dbReference type="PIRSF" id="PIRSF006060">
    <property type="entry name" value="AA_transporter"/>
    <property type="match status" value="1"/>
</dbReference>
<feature type="transmembrane region" description="Helical" evidence="7">
    <location>
        <begin position="200"/>
        <end position="217"/>
    </location>
</feature>
<reference evidence="9" key="1">
    <citation type="submission" date="2023-01" db="EMBL/GenBank/DDBJ databases">
        <title>Colletotrichum chrysophilum M932 genome sequence.</title>
        <authorList>
            <person name="Baroncelli R."/>
        </authorList>
    </citation>
    <scope>NUCLEOTIDE SEQUENCE</scope>
    <source>
        <strain evidence="9">M932</strain>
    </source>
</reference>
<proteinExistence type="predicted"/>
<sequence>MCQTTSEAHIMSAALADTESKLSAKMTELKKDSGASEVGSGEIIHNPEHLQRHLTPRQVQFVAIGGSIGTALFVSIGYGLMRGAGSLLVAFALQACVIAQVNNSLAEMTVFMPISASFIHHARTWVDDAWGFMVGWNFFLFEALLIPFEITALDMVLTFWRDDIPSAAVITTCIVLYAACNVLVVKYFGETEFWLAGGKLLLICILFFFTFITMVGGNPQHDAYGFRNWSKPSPFVEYIDTGNLGRFHGFLAALWQAAFTIVGPEYLATVAGEAQNPRKTMKSAFKSVYWRFGIFFIGGALCVGIVLPANDPTLLRVLSNGETGTGAASPFVIAMKNMNIGVLPHIVNALLLTSIYSAGNAYVYCSSRSLYGLAINGHAPKFLTKCTKQGVPVYCLLVSVAFACLSYLKLGSGSVTVLTWLTNLITGGTLVTYIVICVNYLFFYRALQAQNFNRSDLPYVGYLQPYGTWIALVWLIAVELFYGYAIFLKGRWDIGSFFSSYTMAILAFLLFGGWKIFNRTRFIRPEHAHLVGIRPAVDEHEAFIIDKEEVGLRRRMAQLLNARFRFHRDSRRSV</sequence>
<keyword evidence="6 7" id="KW-0472">Membrane</keyword>
<evidence type="ECO:0000256" key="7">
    <source>
        <dbReference type="SAM" id="Phobius"/>
    </source>
</evidence>
<organism evidence="9 10">
    <name type="scientific">Colletotrichum chrysophilum</name>
    <dbReference type="NCBI Taxonomy" id="1836956"/>
    <lineage>
        <taxon>Eukaryota</taxon>
        <taxon>Fungi</taxon>
        <taxon>Dikarya</taxon>
        <taxon>Ascomycota</taxon>
        <taxon>Pezizomycotina</taxon>
        <taxon>Sordariomycetes</taxon>
        <taxon>Hypocreomycetidae</taxon>
        <taxon>Glomerellales</taxon>
        <taxon>Glomerellaceae</taxon>
        <taxon>Colletotrichum</taxon>
        <taxon>Colletotrichum gloeosporioides species complex</taxon>
    </lineage>
</organism>
<feature type="transmembrane region" description="Helical" evidence="7">
    <location>
        <begin position="391"/>
        <end position="408"/>
    </location>
</feature>
<protein>
    <submittedName>
        <fullName evidence="9">General amino acid permease agp2</fullName>
    </submittedName>
</protein>
<evidence type="ECO:0000256" key="1">
    <source>
        <dbReference type="ARBA" id="ARBA00004141"/>
    </source>
</evidence>
<feature type="transmembrane region" description="Helical" evidence="7">
    <location>
        <begin position="61"/>
        <end position="81"/>
    </location>
</feature>
<dbReference type="Proteomes" id="UP001243330">
    <property type="component" value="Unassembled WGS sequence"/>
</dbReference>
<accession>A0AAD9ELE6</accession>
<comment type="caution">
    <text evidence="9">The sequence shown here is derived from an EMBL/GenBank/DDBJ whole genome shotgun (WGS) entry which is preliminary data.</text>
</comment>
<dbReference type="FunFam" id="1.20.1740.10:FF:000006">
    <property type="entry name" value="General amino acid permease"/>
    <property type="match status" value="1"/>
</dbReference>
<feature type="transmembrane region" description="Helical" evidence="7">
    <location>
        <begin position="247"/>
        <end position="267"/>
    </location>
</feature>
<evidence type="ECO:0000256" key="3">
    <source>
        <dbReference type="ARBA" id="ARBA00022692"/>
    </source>
</evidence>
<feature type="transmembrane region" description="Helical" evidence="7">
    <location>
        <begin position="465"/>
        <end position="488"/>
    </location>
</feature>
<gene>
    <name evidence="9" type="ORF">CCHR01_08462</name>
</gene>
<feature type="transmembrane region" description="Helical" evidence="7">
    <location>
        <begin position="168"/>
        <end position="188"/>
    </location>
</feature>
<dbReference type="InterPro" id="IPR004841">
    <property type="entry name" value="AA-permease/SLC12A_dom"/>
</dbReference>
<feature type="transmembrane region" description="Helical" evidence="7">
    <location>
        <begin position="420"/>
        <end position="444"/>
    </location>
</feature>
<keyword evidence="10" id="KW-1185">Reference proteome</keyword>
<dbReference type="EMBL" id="JAQOWY010000158">
    <property type="protein sequence ID" value="KAK1848896.1"/>
    <property type="molecule type" value="Genomic_DNA"/>
</dbReference>
<dbReference type="GO" id="GO:0015171">
    <property type="term" value="F:amino acid transmembrane transporter activity"/>
    <property type="evidence" value="ECO:0007669"/>
    <property type="project" value="TreeGrafter"/>
</dbReference>